<feature type="domain" description="NAA35-like TPR repeats" evidence="5">
    <location>
        <begin position="352"/>
        <end position="756"/>
    </location>
</feature>
<name>A0A9Q1QGS8_9CARY</name>
<evidence type="ECO:0000256" key="3">
    <source>
        <dbReference type="ARBA" id="ARBA00022490"/>
    </source>
</evidence>
<sequence>MADEQDTEIRLPATASAIPSGDGTVWADVSPLLNAACNELRDGELIHGENFSLFAAMSALEIMDPKMDSGMENGTYHSVDEAIESGAAPVPLSCDKTTDVLRIIDVMDHLLACEATWHKGHSLAQTVFSCIYLLRLDRTSPHALLHSYCRIIRATCNAVISVVSEGRTHEEEDLFIMAFGLPLGGEKDEGCLSSVNAVEETLCRRLHACKAPTAKKRVVEDLEPLQTNPDLEEGLCRALLCRLRFRKHFYHLLLCMRRPQGRGLELARKHISLCLLELEHLRKSSDFLRSVGCSAYNNALMAETTASGCQPLGFDDKLNIRTSAPAPPRAIKTLSWEMALDYFKKLLDDLDIICSFSLELLLENVLHFVVEFQKRQPDLVARAYLQALLIQDGKLYGREPIFHVICKASALPESLKNHDIQKSEALMQLVQTDESVWSVIYQHLFLFSILRNGLSHDLTKVNGSLMQLLINLLRILCTNVAWQRRKLGKVLQDWRVIYVKLEHTFRKEFRELSGLSEENACTKLVRHILMWVEEQTYWIALRFLSLGFELDLYSPEEYCMVYWYLYVILVKLAEKTHLKILAGTDSAKRKGKKKRESLVDTTKDYRIPPAVMLLKCYICLAEGLAMMLAALRNELMILQPVSPFNSEFERFMQHFEHLQKACLPDHISYQSFKECTTQAVLSTLVVYNHFKDALRIAKELKSSFGNDPNKLAELRCIEQIAERNSIALNVINRIGAVDPALKISFEFSYHPYFAVAVVKRS</sequence>
<evidence type="ECO:0000256" key="1">
    <source>
        <dbReference type="ARBA" id="ARBA00004496"/>
    </source>
</evidence>
<feature type="domain" description="NAA35-like N-terminal" evidence="4">
    <location>
        <begin position="43"/>
        <end position="183"/>
    </location>
</feature>
<evidence type="ECO:0000259" key="5">
    <source>
        <dbReference type="Pfam" id="PF25789"/>
    </source>
</evidence>
<dbReference type="InterPro" id="IPR057983">
    <property type="entry name" value="NAA35-like_N"/>
</dbReference>
<evidence type="ECO:0000259" key="4">
    <source>
        <dbReference type="Pfam" id="PF04112"/>
    </source>
</evidence>
<gene>
    <name evidence="6" type="ORF">Cgig2_020000</name>
</gene>
<dbReference type="AlphaFoldDB" id="A0A9Q1QGS8"/>
<dbReference type="GO" id="GO:0031417">
    <property type="term" value="C:NatC complex"/>
    <property type="evidence" value="ECO:0007669"/>
    <property type="project" value="InterPro"/>
</dbReference>
<dbReference type="PANTHER" id="PTHR21373:SF0">
    <property type="entry name" value="N-ALPHA-ACETYLTRANSFERASE 35, NATC AUXILIARY SUBUNIT"/>
    <property type="match status" value="1"/>
</dbReference>
<keyword evidence="3" id="KW-0963">Cytoplasm</keyword>
<keyword evidence="7" id="KW-1185">Reference proteome</keyword>
<accession>A0A9Q1QGS8</accession>
<dbReference type="PANTHER" id="PTHR21373">
    <property type="entry name" value="GLUCOSE REPRESSIBLE PROTEIN MAK10"/>
    <property type="match status" value="1"/>
</dbReference>
<evidence type="ECO:0000313" key="6">
    <source>
        <dbReference type="EMBL" id="KAJ8440971.1"/>
    </source>
</evidence>
<protein>
    <recommendedName>
        <fullName evidence="8">N-alpha-acetyltransferase 35, NatC auxiliary subunit</fullName>
    </recommendedName>
</protein>
<dbReference type="OrthoDB" id="269405at2759"/>
<dbReference type="Proteomes" id="UP001153076">
    <property type="component" value="Unassembled WGS sequence"/>
</dbReference>
<dbReference type="InterPro" id="IPR057982">
    <property type="entry name" value="TPR_NAA35"/>
</dbReference>
<dbReference type="Pfam" id="PF04112">
    <property type="entry name" value="Mak10"/>
    <property type="match status" value="1"/>
</dbReference>
<comment type="subcellular location">
    <subcellularLocation>
        <location evidence="1">Cytoplasm</location>
    </subcellularLocation>
</comment>
<evidence type="ECO:0000313" key="7">
    <source>
        <dbReference type="Proteomes" id="UP001153076"/>
    </source>
</evidence>
<evidence type="ECO:0000256" key="2">
    <source>
        <dbReference type="ARBA" id="ARBA00006289"/>
    </source>
</evidence>
<reference evidence="6" key="1">
    <citation type="submission" date="2022-04" db="EMBL/GenBank/DDBJ databases">
        <title>Carnegiea gigantea Genome sequencing and assembly v2.</title>
        <authorList>
            <person name="Copetti D."/>
            <person name="Sanderson M.J."/>
            <person name="Burquez A."/>
            <person name="Wojciechowski M.F."/>
        </authorList>
    </citation>
    <scope>NUCLEOTIDE SEQUENCE</scope>
    <source>
        <strain evidence="6">SGP5-SGP5p</strain>
        <tissue evidence="6">Aerial part</tissue>
    </source>
</reference>
<dbReference type="InterPro" id="IPR007244">
    <property type="entry name" value="Naa35_N"/>
</dbReference>
<comment type="caution">
    <text evidence="6">The sequence shown here is derived from an EMBL/GenBank/DDBJ whole genome shotgun (WGS) entry which is preliminary data.</text>
</comment>
<proteinExistence type="inferred from homology"/>
<dbReference type="Pfam" id="PF25789">
    <property type="entry name" value="TPR_NAA35"/>
    <property type="match status" value="1"/>
</dbReference>
<comment type="similarity">
    <text evidence="2">Belongs to the MAK10 family.</text>
</comment>
<evidence type="ECO:0008006" key="8">
    <source>
        <dbReference type="Google" id="ProtNLM"/>
    </source>
</evidence>
<organism evidence="6 7">
    <name type="scientific">Carnegiea gigantea</name>
    <dbReference type="NCBI Taxonomy" id="171969"/>
    <lineage>
        <taxon>Eukaryota</taxon>
        <taxon>Viridiplantae</taxon>
        <taxon>Streptophyta</taxon>
        <taxon>Embryophyta</taxon>
        <taxon>Tracheophyta</taxon>
        <taxon>Spermatophyta</taxon>
        <taxon>Magnoliopsida</taxon>
        <taxon>eudicotyledons</taxon>
        <taxon>Gunneridae</taxon>
        <taxon>Pentapetalae</taxon>
        <taxon>Caryophyllales</taxon>
        <taxon>Cactineae</taxon>
        <taxon>Cactaceae</taxon>
        <taxon>Cactoideae</taxon>
        <taxon>Echinocereeae</taxon>
        <taxon>Carnegiea</taxon>
    </lineage>
</organism>
<dbReference type="EMBL" id="JAKOGI010000180">
    <property type="protein sequence ID" value="KAJ8440971.1"/>
    <property type="molecule type" value="Genomic_DNA"/>
</dbReference>